<dbReference type="InterPro" id="IPR050406">
    <property type="entry name" value="FGGY_Carb_Kinase"/>
</dbReference>
<dbReference type="PANTHER" id="PTHR43095:SF3">
    <property type="entry name" value="L-XYLULOSE_3-KETO-L-GULONATE KINASE"/>
    <property type="match status" value="1"/>
</dbReference>
<dbReference type="SUPFAM" id="SSF53067">
    <property type="entry name" value="Actin-like ATPase domain"/>
    <property type="match status" value="2"/>
</dbReference>
<feature type="domain" description="Carbohydrate kinase FGGY N-terminal" evidence="4">
    <location>
        <begin position="1"/>
        <end position="234"/>
    </location>
</feature>
<dbReference type="InterPro" id="IPR018484">
    <property type="entry name" value="FGGY_N"/>
</dbReference>
<evidence type="ECO:0000313" key="7">
    <source>
        <dbReference type="Proteomes" id="UP001589693"/>
    </source>
</evidence>
<comment type="caution">
    <text evidence="6">The sequence shown here is derived from an EMBL/GenBank/DDBJ whole genome shotgun (WGS) entry which is preliminary data.</text>
</comment>
<gene>
    <name evidence="6" type="ORF">ACFFQA_17065</name>
</gene>
<dbReference type="GO" id="GO:0016301">
    <property type="term" value="F:kinase activity"/>
    <property type="evidence" value="ECO:0007669"/>
    <property type="project" value="UniProtKB-KW"/>
</dbReference>
<dbReference type="InterPro" id="IPR043129">
    <property type="entry name" value="ATPase_NBD"/>
</dbReference>
<sequence length="481" mass="49144">MYIGVDVGTSITKAVAFGADGTQLDVQSVPTKLIHPAPGRIEQDTAEVLASVTSVLSALVGRVGQPEFVAVTGQGDGLWLVDADGVPVRNAVSWMDGRAAQTVRDWTAAGVEEAVFRVNGSIQFPGSPAAIMSYLDEHEPSTLDRAATAGYCKDVVLQHLTGLRATDASDSSMPYSDLNGGYSDVALSALGLTHRAGLLAPIHAHQPVGELHAAGASATGLAAGTPIVSGPYDLPACARGTGVVTPGDGMVIIGTTLACQVITASPDTSGTPAGLTLATGAPGRWLRAMPAMVGTASLDWTLRLVGASTGSLAGMLGESGAGANGVSVLPYFSPSGERAPFVDPFARGQFSGLTVQSTPADLVRAVCEGIAYAARHCLDAAGLTGSLAVAGGGARSAAWLQIFADVLGRELRLPRCSEVGARGVVVNAFDVVGRAFDEAAWTGSELVVSPGRDVERYEEGYGRYLAQVGSARAAWADATVW</sequence>
<protein>
    <submittedName>
        <fullName evidence="6">FGGY family carbohydrate kinase</fullName>
    </submittedName>
</protein>
<feature type="domain" description="Carbohydrate kinase FGGY C-terminal" evidence="5">
    <location>
        <begin position="250"/>
        <end position="428"/>
    </location>
</feature>
<dbReference type="PIRSF" id="PIRSF000538">
    <property type="entry name" value="GlpK"/>
    <property type="match status" value="1"/>
</dbReference>
<dbReference type="Proteomes" id="UP001589693">
    <property type="component" value="Unassembled WGS sequence"/>
</dbReference>
<proteinExistence type="inferred from homology"/>
<accession>A0ABV5ZXP6</accession>
<keyword evidence="7" id="KW-1185">Reference proteome</keyword>
<dbReference type="Gene3D" id="3.30.420.40">
    <property type="match status" value="2"/>
</dbReference>
<evidence type="ECO:0000256" key="3">
    <source>
        <dbReference type="ARBA" id="ARBA00022777"/>
    </source>
</evidence>
<dbReference type="InterPro" id="IPR018485">
    <property type="entry name" value="FGGY_C"/>
</dbReference>
<dbReference type="Pfam" id="PF02782">
    <property type="entry name" value="FGGY_C"/>
    <property type="match status" value="1"/>
</dbReference>
<dbReference type="PANTHER" id="PTHR43095">
    <property type="entry name" value="SUGAR KINASE"/>
    <property type="match status" value="1"/>
</dbReference>
<evidence type="ECO:0000256" key="1">
    <source>
        <dbReference type="ARBA" id="ARBA00009156"/>
    </source>
</evidence>
<keyword evidence="2" id="KW-0808">Transferase</keyword>
<keyword evidence="3 6" id="KW-0418">Kinase</keyword>
<organism evidence="6 7">
    <name type="scientific">Allokutzneria oryzae</name>
    <dbReference type="NCBI Taxonomy" id="1378989"/>
    <lineage>
        <taxon>Bacteria</taxon>
        <taxon>Bacillati</taxon>
        <taxon>Actinomycetota</taxon>
        <taxon>Actinomycetes</taxon>
        <taxon>Pseudonocardiales</taxon>
        <taxon>Pseudonocardiaceae</taxon>
        <taxon>Allokutzneria</taxon>
    </lineage>
</organism>
<dbReference type="Pfam" id="PF00370">
    <property type="entry name" value="FGGY_N"/>
    <property type="match status" value="1"/>
</dbReference>
<evidence type="ECO:0000259" key="4">
    <source>
        <dbReference type="Pfam" id="PF00370"/>
    </source>
</evidence>
<evidence type="ECO:0000313" key="6">
    <source>
        <dbReference type="EMBL" id="MFB9905646.1"/>
    </source>
</evidence>
<comment type="similarity">
    <text evidence="1">Belongs to the FGGY kinase family.</text>
</comment>
<dbReference type="EMBL" id="JBHLZU010000014">
    <property type="protein sequence ID" value="MFB9905646.1"/>
    <property type="molecule type" value="Genomic_DNA"/>
</dbReference>
<name>A0ABV5ZXP6_9PSEU</name>
<evidence type="ECO:0000256" key="2">
    <source>
        <dbReference type="ARBA" id="ARBA00022679"/>
    </source>
</evidence>
<dbReference type="RefSeq" id="WP_377852949.1">
    <property type="nucleotide sequence ID" value="NZ_JBHLZU010000014.1"/>
</dbReference>
<dbReference type="InterPro" id="IPR000577">
    <property type="entry name" value="Carb_kinase_FGGY"/>
</dbReference>
<evidence type="ECO:0000259" key="5">
    <source>
        <dbReference type="Pfam" id="PF02782"/>
    </source>
</evidence>
<reference evidence="6 7" key="1">
    <citation type="submission" date="2024-09" db="EMBL/GenBank/DDBJ databases">
        <authorList>
            <person name="Sun Q."/>
            <person name="Mori K."/>
        </authorList>
    </citation>
    <scope>NUCLEOTIDE SEQUENCE [LARGE SCALE GENOMIC DNA]</scope>
    <source>
        <strain evidence="6 7">TBRC 7907</strain>
    </source>
</reference>